<dbReference type="InterPro" id="IPR009050">
    <property type="entry name" value="Globin-like_sf"/>
</dbReference>
<dbReference type="GO" id="GO:0020037">
    <property type="term" value="F:heme binding"/>
    <property type="evidence" value="ECO:0007669"/>
    <property type="project" value="InterPro"/>
</dbReference>
<dbReference type="InterPro" id="IPR050056">
    <property type="entry name" value="Hemoglobin_oxygen_transport"/>
</dbReference>
<keyword evidence="4 7" id="KW-0561">Oxygen transport</keyword>
<accession>A0A8T2MSI2</accession>
<keyword evidence="2 7" id="KW-0813">Transport</keyword>
<evidence type="ECO:0000256" key="3">
    <source>
        <dbReference type="ARBA" id="ARBA00022617"/>
    </source>
</evidence>
<proteinExistence type="inferred from homology"/>
<dbReference type="Proteomes" id="UP000824540">
    <property type="component" value="Unassembled WGS sequence"/>
</dbReference>
<dbReference type="GO" id="GO:0043177">
    <property type="term" value="F:organic acid binding"/>
    <property type="evidence" value="ECO:0007669"/>
    <property type="project" value="TreeGrafter"/>
</dbReference>
<dbReference type="GO" id="GO:0005344">
    <property type="term" value="F:oxygen carrier activity"/>
    <property type="evidence" value="ECO:0007669"/>
    <property type="project" value="UniProtKB-KW"/>
</dbReference>
<reference evidence="9" key="1">
    <citation type="thesis" date="2021" institute="BYU ScholarsArchive" country="Provo, UT, USA">
        <title>Applications of and Algorithms for Genome Assembly and Genomic Analyses with an Emphasis on Marine Teleosts.</title>
        <authorList>
            <person name="Pickett B.D."/>
        </authorList>
    </citation>
    <scope>NUCLEOTIDE SEQUENCE</scope>
    <source>
        <strain evidence="9">HI-2016</strain>
    </source>
</reference>
<evidence type="ECO:0000256" key="2">
    <source>
        <dbReference type="ARBA" id="ARBA00022448"/>
    </source>
</evidence>
<evidence type="ECO:0000256" key="6">
    <source>
        <dbReference type="ARBA" id="ARBA00023004"/>
    </source>
</evidence>
<dbReference type="EMBL" id="JAFBMS010000351">
    <property type="protein sequence ID" value="KAG9331329.1"/>
    <property type="molecule type" value="Genomic_DNA"/>
</dbReference>
<dbReference type="InterPro" id="IPR000971">
    <property type="entry name" value="Globin"/>
</dbReference>
<dbReference type="GO" id="GO:0042744">
    <property type="term" value="P:hydrogen peroxide catabolic process"/>
    <property type="evidence" value="ECO:0007669"/>
    <property type="project" value="TreeGrafter"/>
</dbReference>
<dbReference type="CDD" id="cd08925">
    <property type="entry name" value="Hb-beta-like"/>
    <property type="match status" value="1"/>
</dbReference>
<protein>
    <recommendedName>
        <fullName evidence="8">Globin domain-containing protein</fullName>
    </recommendedName>
</protein>
<dbReference type="GO" id="GO:0072562">
    <property type="term" value="C:blood microparticle"/>
    <property type="evidence" value="ECO:0007669"/>
    <property type="project" value="TreeGrafter"/>
</dbReference>
<dbReference type="GO" id="GO:0031720">
    <property type="term" value="F:haptoglobin binding"/>
    <property type="evidence" value="ECO:0007669"/>
    <property type="project" value="TreeGrafter"/>
</dbReference>
<dbReference type="GO" id="GO:0046872">
    <property type="term" value="F:metal ion binding"/>
    <property type="evidence" value="ECO:0007669"/>
    <property type="project" value="UniProtKB-KW"/>
</dbReference>
<dbReference type="Gene3D" id="1.10.490.10">
    <property type="entry name" value="Globins"/>
    <property type="match status" value="1"/>
</dbReference>
<dbReference type="PROSITE" id="PS01033">
    <property type="entry name" value="GLOBIN"/>
    <property type="match status" value="1"/>
</dbReference>
<dbReference type="OrthoDB" id="9886081at2759"/>
<comment type="caution">
    <text evidence="9">The sequence shown here is derived from an EMBL/GenBank/DDBJ whole genome shotgun (WGS) entry which is preliminary data.</text>
</comment>
<evidence type="ECO:0000313" key="9">
    <source>
        <dbReference type="EMBL" id="KAG9331329.1"/>
    </source>
</evidence>
<keyword evidence="10" id="KW-1185">Reference proteome</keyword>
<name>A0A8T2MSI2_9TELE</name>
<evidence type="ECO:0000259" key="8">
    <source>
        <dbReference type="PROSITE" id="PS01033"/>
    </source>
</evidence>
<dbReference type="PANTHER" id="PTHR11442:SF101">
    <property type="entry name" value="HEMOGLOBIN, BETA ADULT 2"/>
    <property type="match status" value="1"/>
</dbReference>
<dbReference type="GO" id="GO:0019825">
    <property type="term" value="F:oxygen binding"/>
    <property type="evidence" value="ECO:0007669"/>
    <property type="project" value="InterPro"/>
</dbReference>
<evidence type="ECO:0000256" key="7">
    <source>
        <dbReference type="RuleBase" id="RU000356"/>
    </source>
</evidence>
<comment type="similarity">
    <text evidence="1 7">Belongs to the globin family.</text>
</comment>
<gene>
    <name evidence="9" type="ORF">JZ751_019495</name>
</gene>
<dbReference type="GO" id="GO:0031838">
    <property type="term" value="C:haptoglobin-hemoglobin complex"/>
    <property type="evidence" value="ECO:0007669"/>
    <property type="project" value="TreeGrafter"/>
</dbReference>
<dbReference type="Pfam" id="PF00042">
    <property type="entry name" value="Globin"/>
    <property type="match status" value="1"/>
</dbReference>
<dbReference type="GO" id="GO:0005833">
    <property type="term" value="C:hemoglobin complex"/>
    <property type="evidence" value="ECO:0007669"/>
    <property type="project" value="InterPro"/>
</dbReference>
<feature type="domain" description="Globin" evidence="8">
    <location>
        <begin position="3"/>
        <end position="147"/>
    </location>
</feature>
<keyword evidence="6" id="KW-0408">Iron</keyword>
<keyword evidence="5" id="KW-0479">Metal-binding</keyword>
<dbReference type="InterPro" id="IPR002337">
    <property type="entry name" value="Hemoglobin_b"/>
</dbReference>
<keyword evidence="3 7" id="KW-0349">Heme</keyword>
<dbReference type="InterPro" id="IPR012292">
    <property type="entry name" value="Globin/Proto"/>
</dbReference>
<evidence type="ECO:0000256" key="5">
    <source>
        <dbReference type="ARBA" id="ARBA00022723"/>
    </source>
</evidence>
<sequence length="147" mass="16200">MVGWSSSERKIIRSVWEKISIAEVGPQALASCLIVYPWTQRYFGAFGNLSSVSAIMGNPKVAAHGMVVLAALEIAVNNMDDIKNAYAKLSELHCEKLNVDPDNFRLLADCLTIVIANKFADDFGPEVQAVWQKFLAVIVSALSKQYH</sequence>
<dbReference type="SUPFAM" id="SSF46458">
    <property type="entry name" value="Globin-like"/>
    <property type="match status" value="1"/>
</dbReference>
<evidence type="ECO:0000256" key="4">
    <source>
        <dbReference type="ARBA" id="ARBA00022621"/>
    </source>
</evidence>
<dbReference type="GO" id="GO:0004601">
    <property type="term" value="F:peroxidase activity"/>
    <property type="evidence" value="ECO:0007669"/>
    <property type="project" value="TreeGrafter"/>
</dbReference>
<dbReference type="PRINTS" id="PR00814">
    <property type="entry name" value="BETAHAEM"/>
</dbReference>
<evidence type="ECO:0000256" key="1">
    <source>
        <dbReference type="ARBA" id="ARBA00008705"/>
    </source>
</evidence>
<evidence type="ECO:0000313" key="10">
    <source>
        <dbReference type="Proteomes" id="UP000824540"/>
    </source>
</evidence>
<dbReference type="PANTHER" id="PTHR11442">
    <property type="entry name" value="HEMOGLOBIN FAMILY MEMBER"/>
    <property type="match status" value="1"/>
</dbReference>
<dbReference type="AlphaFoldDB" id="A0A8T2MSI2"/>
<dbReference type="FunFam" id="1.10.490.10:FF:000001">
    <property type="entry name" value="Hemoglobin subunit beta"/>
    <property type="match status" value="1"/>
</dbReference>
<organism evidence="9 10">
    <name type="scientific">Albula glossodonta</name>
    <name type="common">roundjaw bonefish</name>
    <dbReference type="NCBI Taxonomy" id="121402"/>
    <lineage>
        <taxon>Eukaryota</taxon>
        <taxon>Metazoa</taxon>
        <taxon>Chordata</taxon>
        <taxon>Craniata</taxon>
        <taxon>Vertebrata</taxon>
        <taxon>Euteleostomi</taxon>
        <taxon>Actinopterygii</taxon>
        <taxon>Neopterygii</taxon>
        <taxon>Teleostei</taxon>
        <taxon>Albuliformes</taxon>
        <taxon>Albulidae</taxon>
        <taxon>Albula</taxon>
    </lineage>
</organism>